<feature type="compositionally biased region" description="Low complexity" evidence="9">
    <location>
        <begin position="264"/>
        <end position="273"/>
    </location>
</feature>
<comment type="subcellular location">
    <subcellularLocation>
        <location evidence="1">Membrane</location>
        <topology evidence="1">Lipid-anchor</topology>
        <topology evidence="1">GPI-anchor</topology>
    </subcellularLocation>
    <subcellularLocation>
        <location evidence="2">Secreted</location>
    </subcellularLocation>
</comment>
<keyword evidence="7" id="KW-1015">Disulfide bond</keyword>
<keyword evidence="6 10" id="KW-0732">Signal</keyword>
<dbReference type="InterPro" id="IPR008427">
    <property type="entry name" value="Extracellular_membr_CFEM_dom"/>
</dbReference>
<evidence type="ECO:0000256" key="8">
    <source>
        <dbReference type="ARBA" id="ARBA00023288"/>
    </source>
</evidence>
<name>A0A0D2A6V2_EXOME</name>
<dbReference type="Proteomes" id="UP000054302">
    <property type="component" value="Unassembled WGS sequence"/>
</dbReference>
<evidence type="ECO:0000259" key="11">
    <source>
        <dbReference type="Pfam" id="PF05730"/>
    </source>
</evidence>
<keyword evidence="8" id="KW-0449">Lipoprotein</keyword>
<dbReference type="HOGENOM" id="CLU_013457_0_0_1"/>
<organism evidence="12 13">
    <name type="scientific">Exophiala mesophila</name>
    <name type="common">Black yeast-like fungus</name>
    <dbReference type="NCBI Taxonomy" id="212818"/>
    <lineage>
        <taxon>Eukaryota</taxon>
        <taxon>Fungi</taxon>
        <taxon>Dikarya</taxon>
        <taxon>Ascomycota</taxon>
        <taxon>Pezizomycotina</taxon>
        <taxon>Eurotiomycetes</taxon>
        <taxon>Chaetothyriomycetidae</taxon>
        <taxon>Chaetothyriales</taxon>
        <taxon>Herpotrichiellaceae</taxon>
        <taxon>Exophiala</taxon>
    </lineage>
</organism>
<dbReference type="GO" id="GO:0005576">
    <property type="term" value="C:extracellular region"/>
    <property type="evidence" value="ECO:0007669"/>
    <property type="project" value="UniProtKB-SubCell"/>
</dbReference>
<gene>
    <name evidence="12" type="ORF">PV10_02486</name>
</gene>
<keyword evidence="4" id="KW-0964">Secreted</keyword>
<dbReference type="Pfam" id="PF05730">
    <property type="entry name" value="CFEM"/>
    <property type="match status" value="1"/>
</dbReference>
<evidence type="ECO:0000256" key="9">
    <source>
        <dbReference type="SAM" id="MobiDB-lite"/>
    </source>
</evidence>
<keyword evidence="5" id="KW-0472">Membrane</keyword>
<evidence type="ECO:0000256" key="7">
    <source>
        <dbReference type="ARBA" id="ARBA00023157"/>
    </source>
</evidence>
<feature type="compositionally biased region" description="Low complexity" evidence="9">
    <location>
        <begin position="459"/>
        <end position="485"/>
    </location>
</feature>
<keyword evidence="5" id="KW-0325">Glycoprotein</keyword>
<comment type="similarity">
    <text evidence="3">Belongs to the RBT5 family.</text>
</comment>
<dbReference type="RefSeq" id="XP_016226327.1">
    <property type="nucleotide sequence ID" value="XM_016366809.1"/>
</dbReference>
<dbReference type="GeneID" id="27320331"/>
<evidence type="ECO:0000256" key="1">
    <source>
        <dbReference type="ARBA" id="ARBA00004589"/>
    </source>
</evidence>
<feature type="compositionally biased region" description="Low complexity" evidence="9">
    <location>
        <begin position="195"/>
        <end position="224"/>
    </location>
</feature>
<feature type="compositionally biased region" description="Low complexity" evidence="9">
    <location>
        <begin position="372"/>
        <end position="381"/>
    </location>
</feature>
<feature type="region of interest" description="Disordered" evidence="9">
    <location>
        <begin position="676"/>
        <end position="711"/>
    </location>
</feature>
<proteinExistence type="inferred from homology"/>
<evidence type="ECO:0000256" key="10">
    <source>
        <dbReference type="SAM" id="SignalP"/>
    </source>
</evidence>
<dbReference type="STRING" id="212818.A0A0D2A6V2"/>
<evidence type="ECO:0000256" key="3">
    <source>
        <dbReference type="ARBA" id="ARBA00010031"/>
    </source>
</evidence>
<keyword evidence="5" id="KW-0336">GPI-anchor</keyword>
<feature type="chain" id="PRO_5002248527" description="CFEM domain-containing protein" evidence="10">
    <location>
        <begin position="22"/>
        <end position="735"/>
    </location>
</feature>
<evidence type="ECO:0000256" key="4">
    <source>
        <dbReference type="ARBA" id="ARBA00022525"/>
    </source>
</evidence>
<dbReference type="GO" id="GO:0098552">
    <property type="term" value="C:side of membrane"/>
    <property type="evidence" value="ECO:0007669"/>
    <property type="project" value="UniProtKB-KW"/>
</dbReference>
<feature type="domain" description="CFEM" evidence="11">
    <location>
        <begin position="499"/>
        <end position="562"/>
    </location>
</feature>
<feature type="compositionally biased region" description="Pro residues" evidence="9">
    <location>
        <begin position="486"/>
        <end position="498"/>
    </location>
</feature>
<protein>
    <recommendedName>
        <fullName evidence="11">CFEM domain-containing protein</fullName>
    </recommendedName>
</protein>
<feature type="region of interest" description="Disordered" evidence="9">
    <location>
        <begin position="194"/>
        <end position="498"/>
    </location>
</feature>
<feature type="compositionally biased region" description="Low complexity" evidence="9">
    <location>
        <begin position="337"/>
        <end position="346"/>
    </location>
</feature>
<dbReference type="EMBL" id="KN847521">
    <property type="protein sequence ID" value="KIV94753.1"/>
    <property type="molecule type" value="Genomic_DNA"/>
</dbReference>
<dbReference type="VEuPathDB" id="FungiDB:PV10_02486"/>
<accession>A0A0D2A6V2</accession>
<evidence type="ECO:0000256" key="6">
    <source>
        <dbReference type="ARBA" id="ARBA00022729"/>
    </source>
</evidence>
<sequence>MKPALTAGLLTYALFVQQAASTSWGDQPVFSNPDHSDNKCNVDQNNGFNWDKLPNGGFSDYGGMKFGGFDCKNSFQPKNRKRSLEARTNFKSKCIQGTVGKSAPSGPKISSGDKFSIDSFDISVEFDIDLDFIFSMPDGSKCKHTAPCKKSGSTVKNTQCGGAKDVTFQIPPSNNKKDCDFGIHTIKFDCRSKTKTSTTTRATSTTTTPLTTTTTPVTTTTTKFVPPPPETTTTTTTTKDIDFPPPPPVTTTTPGVDVPPPPVITTTTTTTTSKPDEQPPPPPETTTTTTTTEPGKEPPPPETTTTTSKPGEQPPPPETTTTTTTTEPGKEPPPPETTTTTTSKPGEQPPPPETTTTTTTTEPGKEPPPPETTTTTTSKPGEQPPPPPATTTTPPKDDDQPPPPPIKTTTTTTEDVPPPPPATTMTTTSKPDEQPPPPPATTMTTTSKPDEQPPPPPATTTTTPFTSFTMPPPDTTTTTTTTSSVVPPPPPPPPPSSPCPPVLPRCLNTWLDLVSSCKSNSDSKCFCPSADFIVKVQECVSAWSGSDDEVTAALSYLAGICADYVPQNPGICTGIPSTITLIPQPPPFTDDAAIVTEPATNGIGRGPRPPVTAAPTGPVTVVTYTHTVEGKPVPATVTVPQVIFITTDTPPEATAAPDTPPVPEVGLVPFAPALVTATEPPSPQGPAKTAVPTGSSTVPASGGSGPDVFSGAASRQSVGVSAIAAVLLAGVAFLV</sequence>
<evidence type="ECO:0000256" key="2">
    <source>
        <dbReference type="ARBA" id="ARBA00004613"/>
    </source>
</evidence>
<evidence type="ECO:0000313" key="12">
    <source>
        <dbReference type="EMBL" id="KIV94753.1"/>
    </source>
</evidence>
<keyword evidence="13" id="KW-1185">Reference proteome</keyword>
<dbReference type="OMA" id="TEYSCTA"/>
<dbReference type="OrthoDB" id="5431405at2759"/>
<evidence type="ECO:0000256" key="5">
    <source>
        <dbReference type="ARBA" id="ARBA00022622"/>
    </source>
</evidence>
<reference evidence="12 13" key="1">
    <citation type="submission" date="2015-01" db="EMBL/GenBank/DDBJ databases">
        <title>The Genome Sequence of Exophiala mesophila CBS40295.</title>
        <authorList>
            <consortium name="The Broad Institute Genomics Platform"/>
            <person name="Cuomo C."/>
            <person name="de Hoog S."/>
            <person name="Gorbushina A."/>
            <person name="Stielow B."/>
            <person name="Teixiera M."/>
            <person name="Abouelleil A."/>
            <person name="Chapman S.B."/>
            <person name="Priest M."/>
            <person name="Young S.K."/>
            <person name="Wortman J."/>
            <person name="Nusbaum C."/>
            <person name="Birren B."/>
        </authorList>
    </citation>
    <scope>NUCLEOTIDE SEQUENCE [LARGE SCALE GENOMIC DNA]</scope>
    <source>
        <strain evidence="12 13">CBS 40295</strain>
    </source>
</reference>
<feature type="signal peptide" evidence="10">
    <location>
        <begin position="1"/>
        <end position="21"/>
    </location>
</feature>
<dbReference type="AlphaFoldDB" id="A0A0D2A6V2"/>
<evidence type="ECO:0000313" key="13">
    <source>
        <dbReference type="Proteomes" id="UP000054302"/>
    </source>
</evidence>